<gene>
    <name evidence="1" type="ORF">E0485_15180</name>
</gene>
<sequence length="337" mass="36971">MASISDVIVVIDVQKPRGRIGFGTPLILGSKSGGKDYKEYSDLDMVEVDYAKGTDEYKAAEAIFAQGDYAPAKIAITCHNSTAAATETLSDRLKSVYDRDWYFLIYTKDTVASIIELADEIEKAKGKIFVARSSSKEEAQTIKDKKYDNTAVFYHTTTNNYPDAALVGRAGSAPVGSVTWKFKTLAGIQPLDIDATELRAIHDTGAITYVIKSGDNVTSEGKTVSGEYIDVIHSNDFVKFTIEYEVQKLLNNSGKIPYTTQGISLIEGIVKSVLQRANNQGIIANDADGIGLYGTDFKPREAVDPEDRAKRVYREGNFWYELAGAIHGARINGVVRY</sequence>
<dbReference type="AlphaFoldDB" id="A0A4R4EAA4"/>
<comment type="caution">
    <text evidence="1">The sequence shown here is derived from an EMBL/GenBank/DDBJ whole genome shotgun (WGS) entry which is preliminary data.</text>
</comment>
<dbReference type="Proteomes" id="UP000295418">
    <property type="component" value="Unassembled WGS sequence"/>
</dbReference>
<accession>A0A4R4EAA4</accession>
<reference evidence="1 2" key="1">
    <citation type="submission" date="2019-03" db="EMBL/GenBank/DDBJ databases">
        <authorList>
            <person name="Kim M.K.M."/>
        </authorList>
    </citation>
    <scope>NUCLEOTIDE SEQUENCE [LARGE SCALE GENOMIC DNA]</scope>
    <source>
        <strain evidence="1 2">18JY21-1</strain>
    </source>
</reference>
<keyword evidence="2" id="KW-1185">Reference proteome</keyword>
<name>A0A4R4EAA4_9BACL</name>
<dbReference type="InterPro" id="IPR021808">
    <property type="entry name" value="DUF3383"/>
</dbReference>
<dbReference type="RefSeq" id="WP_132418903.1">
    <property type="nucleotide sequence ID" value="NZ_SKFG01000014.1"/>
</dbReference>
<dbReference type="OrthoDB" id="1684431at2"/>
<evidence type="ECO:0000313" key="1">
    <source>
        <dbReference type="EMBL" id="TCZ76177.1"/>
    </source>
</evidence>
<dbReference type="EMBL" id="SKFG01000014">
    <property type="protein sequence ID" value="TCZ76177.1"/>
    <property type="molecule type" value="Genomic_DNA"/>
</dbReference>
<protein>
    <submittedName>
        <fullName evidence="1">DUF3383 family protein</fullName>
    </submittedName>
</protein>
<evidence type="ECO:0000313" key="2">
    <source>
        <dbReference type="Proteomes" id="UP000295418"/>
    </source>
</evidence>
<proteinExistence type="predicted"/>
<organism evidence="1 2">
    <name type="scientific">Paenibacillus albiflavus</name>
    <dbReference type="NCBI Taxonomy" id="2545760"/>
    <lineage>
        <taxon>Bacteria</taxon>
        <taxon>Bacillati</taxon>
        <taxon>Bacillota</taxon>
        <taxon>Bacilli</taxon>
        <taxon>Bacillales</taxon>
        <taxon>Paenibacillaceae</taxon>
        <taxon>Paenibacillus</taxon>
    </lineage>
</organism>
<dbReference type="Pfam" id="PF11863">
    <property type="entry name" value="DUF3383"/>
    <property type="match status" value="1"/>
</dbReference>